<dbReference type="Proteomes" id="UP000505377">
    <property type="component" value="Chromosome"/>
</dbReference>
<evidence type="ECO:0000259" key="1">
    <source>
        <dbReference type="Pfam" id="PF25137"/>
    </source>
</evidence>
<dbReference type="PANTHER" id="PTHR11496:SF102">
    <property type="entry name" value="ALCOHOL DEHYDROGENASE 4"/>
    <property type="match status" value="1"/>
</dbReference>
<dbReference type="InterPro" id="IPR039697">
    <property type="entry name" value="Alcohol_dehydrogenase_Fe"/>
</dbReference>
<evidence type="ECO:0000313" key="3">
    <source>
        <dbReference type="Proteomes" id="UP000505377"/>
    </source>
</evidence>
<dbReference type="InterPro" id="IPR056798">
    <property type="entry name" value="ADH_Fe_C"/>
</dbReference>
<keyword evidence="3" id="KW-1185">Reference proteome</keyword>
<dbReference type="KEGG" id="pbro:HOP40_00430"/>
<dbReference type="Gene3D" id="1.20.1090.10">
    <property type="entry name" value="Dehydroquinate synthase-like - alpha domain"/>
    <property type="match status" value="1"/>
</dbReference>
<dbReference type="PANTHER" id="PTHR11496">
    <property type="entry name" value="ALCOHOL DEHYDROGENASE"/>
    <property type="match status" value="1"/>
</dbReference>
<dbReference type="PROSITE" id="PS00060">
    <property type="entry name" value="ADH_IRON_2"/>
    <property type="match status" value="1"/>
</dbReference>
<accession>A0A6M6JT66</accession>
<dbReference type="GO" id="GO:0004022">
    <property type="term" value="F:alcohol dehydrogenase (NAD+) activity"/>
    <property type="evidence" value="ECO:0007669"/>
    <property type="project" value="TreeGrafter"/>
</dbReference>
<reference evidence="2 3" key="1">
    <citation type="submission" date="2020-05" db="EMBL/GenBank/DDBJ databases">
        <authorList>
            <person name="Mo P."/>
        </authorList>
    </citation>
    <scope>NUCLEOTIDE SEQUENCE [LARGE SCALE GENOMIC DNA]</scope>
    <source>
        <strain evidence="2 3">Gen01</strain>
    </source>
</reference>
<sequence>MLGTWLSIFGLPHVGVGLSHGIGHQLAAEFDMVHGVTSAIIMLPLVMEFTRAQTLPRLRVIADAMGVDTRDLDDDAAADAAIGAVGDLVSRLVSRTCTFLSRSASEGAPP</sequence>
<feature type="domain" description="Fe-containing alcohol dehydrogenase-like C-terminal" evidence="1">
    <location>
        <begin position="2"/>
        <end position="94"/>
    </location>
</feature>
<dbReference type="SUPFAM" id="SSF56796">
    <property type="entry name" value="Dehydroquinate synthase-like"/>
    <property type="match status" value="1"/>
</dbReference>
<gene>
    <name evidence="2" type="ORF">HOP40_00430</name>
</gene>
<dbReference type="GO" id="GO:0046872">
    <property type="term" value="F:metal ion binding"/>
    <property type="evidence" value="ECO:0007669"/>
    <property type="project" value="InterPro"/>
</dbReference>
<organism evidence="2 3">
    <name type="scientific">Pseudonocardia broussonetiae</name>
    <dbReference type="NCBI Taxonomy" id="2736640"/>
    <lineage>
        <taxon>Bacteria</taxon>
        <taxon>Bacillati</taxon>
        <taxon>Actinomycetota</taxon>
        <taxon>Actinomycetes</taxon>
        <taxon>Pseudonocardiales</taxon>
        <taxon>Pseudonocardiaceae</taxon>
        <taxon>Pseudonocardia</taxon>
    </lineage>
</organism>
<dbReference type="EMBL" id="CP053564">
    <property type="protein sequence ID" value="QJY50276.1"/>
    <property type="molecule type" value="Genomic_DNA"/>
</dbReference>
<evidence type="ECO:0000313" key="2">
    <source>
        <dbReference type="EMBL" id="QJY50276.1"/>
    </source>
</evidence>
<name>A0A6M6JT66_9PSEU</name>
<dbReference type="AlphaFoldDB" id="A0A6M6JT66"/>
<dbReference type="InterPro" id="IPR018211">
    <property type="entry name" value="ADH_Fe_CS"/>
</dbReference>
<protein>
    <submittedName>
        <fullName evidence="2">Iron-containing alcohol dehydrogenase</fullName>
    </submittedName>
</protein>
<dbReference type="Pfam" id="PF25137">
    <property type="entry name" value="ADH_Fe_C"/>
    <property type="match status" value="1"/>
</dbReference>
<proteinExistence type="predicted"/>